<keyword evidence="1" id="KW-0812">Transmembrane</keyword>
<protein>
    <recommendedName>
        <fullName evidence="2">Helicase C-terminal domain-containing protein</fullName>
    </recommendedName>
</protein>
<organism evidence="3 4">
    <name type="scientific">Paramecium primaurelia</name>
    <dbReference type="NCBI Taxonomy" id="5886"/>
    <lineage>
        <taxon>Eukaryota</taxon>
        <taxon>Sar</taxon>
        <taxon>Alveolata</taxon>
        <taxon>Ciliophora</taxon>
        <taxon>Intramacronucleata</taxon>
        <taxon>Oligohymenophorea</taxon>
        <taxon>Peniculida</taxon>
        <taxon>Parameciidae</taxon>
        <taxon>Paramecium</taxon>
    </lineage>
</organism>
<dbReference type="Proteomes" id="UP000688137">
    <property type="component" value="Unassembled WGS sequence"/>
</dbReference>
<name>A0A8S1LK37_PARPR</name>
<feature type="domain" description="Helicase C-terminal" evidence="2">
    <location>
        <begin position="268"/>
        <end position="336"/>
    </location>
</feature>
<sequence>MNDSIDSGYSFTPKQQKKQSSIPFLVSEEVKKIISFNMTPFKENNHQEQIKTPITEGYDRKLQDAIKQLEIEELITDPIDFLCRNTTNNIICSLNLNTIQRSILFQLLSILVDGLVVIISYNYVLLKEKLRRIQDIVSWAAINPEVPDHQIEFIVKNISSRNIKLLIVHPEQANLIDLSNLDIKLLLLDQSNYYLSFLEFGKVQTDLTKYILKANAEYIHILLPITQSVFIQDLRQLQPFNRTYQTYRESFSLKTQITCSKDESPIKSLISLLRSQRLYRKTGIVIFCHNISAVESVQFTLQQNGFKSNSIHQKKPENQRQASYYDFASQNIDIIILPSGFQLPEGLKNFVYLSVHLYLPLNIETFILDISELNKEANSHIFLCDEYYFTQRAELSSNFIQIENLAIFMQECVYTNDLISKDENDITYWLTKKWLHLQNSEQSDVKIKKILLNESSLNYDFSKKQIQLFLQELEKEKWLEIQVAVPVELILCQLPEDDQISQNIQIYGKKSGSLNGYKCSVDDLLKGSVMTPIQLINKLKQQKVKYEISEEAQIIKLTHFPSQSELQAKVLDIYSDIKRQNIIRINNLDQMYTMAKTGSFRSLEYMWKQIQLQKNSTQLTDFIQQYLDQTIYSDLTGHNNLPFIKLETQREKSTLLQDVKCIINHYNILDFGLSWIQKENCATKILVILQGLKTNKKELKSLHQWNKYRQYNYLKIHEMIHEQLEQLEIKLVCQNKKKIKI</sequence>
<keyword evidence="1" id="KW-0472">Membrane</keyword>
<keyword evidence="1" id="KW-1133">Transmembrane helix</keyword>
<reference evidence="3" key="1">
    <citation type="submission" date="2021-01" db="EMBL/GenBank/DDBJ databases">
        <authorList>
            <consortium name="Genoscope - CEA"/>
            <person name="William W."/>
        </authorList>
    </citation>
    <scope>NUCLEOTIDE SEQUENCE</scope>
</reference>
<accession>A0A8S1LK37</accession>
<dbReference type="Pfam" id="PF00271">
    <property type="entry name" value="Helicase_C"/>
    <property type="match status" value="1"/>
</dbReference>
<dbReference type="InterPro" id="IPR001650">
    <property type="entry name" value="Helicase_C-like"/>
</dbReference>
<evidence type="ECO:0000259" key="2">
    <source>
        <dbReference type="Pfam" id="PF00271"/>
    </source>
</evidence>
<gene>
    <name evidence="3" type="ORF">PPRIM_AZ9-3.1.T0390146</name>
</gene>
<keyword evidence="4" id="KW-1185">Reference proteome</keyword>
<comment type="caution">
    <text evidence="3">The sequence shown here is derived from an EMBL/GenBank/DDBJ whole genome shotgun (WGS) entry which is preliminary data.</text>
</comment>
<dbReference type="AlphaFoldDB" id="A0A8S1LK37"/>
<evidence type="ECO:0000256" key="1">
    <source>
        <dbReference type="SAM" id="Phobius"/>
    </source>
</evidence>
<proteinExistence type="predicted"/>
<dbReference type="EMBL" id="CAJJDM010000038">
    <property type="protein sequence ID" value="CAD8066552.1"/>
    <property type="molecule type" value="Genomic_DNA"/>
</dbReference>
<evidence type="ECO:0000313" key="3">
    <source>
        <dbReference type="EMBL" id="CAD8066552.1"/>
    </source>
</evidence>
<dbReference type="OMA" id="KCIINHY"/>
<feature type="transmembrane region" description="Helical" evidence="1">
    <location>
        <begin position="103"/>
        <end position="124"/>
    </location>
</feature>
<evidence type="ECO:0000313" key="4">
    <source>
        <dbReference type="Proteomes" id="UP000688137"/>
    </source>
</evidence>